<reference evidence="2 3" key="1">
    <citation type="journal article" date="2013" name="Science">
        <title>Pandoraviruses: amoeba viruses with genomes up to 2.5 Mb reaching that of parasitic eukaryotes.</title>
        <authorList>
            <person name="Philippe N."/>
            <person name="Legendre M."/>
            <person name="Doutre G."/>
            <person name="Coute Y."/>
            <person name="Poirot O."/>
            <person name="Lescot M."/>
            <person name="Arslan D."/>
            <person name="Seltzer V."/>
            <person name="Bertaux L."/>
            <person name="Bruley C."/>
            <person name="Garin J."/>
            <person name="Claverie J.M."/>
            <person name="Abergel C."/>
        </authorList>
    </citation>
    <scope>NUCLEOTIDE SEQUENCE [LARGE SCALE GENOMIC DNA]</scope>
    <source>
        <strain evidence="2">Melbourne</strain>
    </source>
</reference>
<sequence length="295" mass="29724">MSFACGPPWCPRRQTTPTPSCRHRQLAQERPTVLHEDHDHGDDTILETHACQGSAVCAIPCIVQGLGARALPGPPGPPGTSVVGIAGPSGPPGPAGPPGIQGPTGPQGAQGTPGERGPPGPPGPPGPTLAAIGFSSIIVPGTVITLAPGEGTLLNEFETSSRPGLYATEPFSGIFIAPVTSTYRFSVGIYVADAIFTAPGATIVAGLAVTPMVGPPTIVRRAYAPYLTGAPEGVGLAGVTLHLDAALNLTVGMRVSITIVNDTLDTVVLSMMGDDPTATWFDGNAMGQPAAVTAP</sequence>
<dbReference type="GO" id="GO:0005615">
    <property type="term" value="C:extracellular space"/>
    <property type="evidence" value="ECO:0007669"/>
    <property type="project" value="TreeGrafter"/>
</dbReference>
<feature type="compositionally biased region" description="Low complexity" evidence="1">
    <location>
        <begin position="101"/>
        <end position="115"/>
    </location>
</feature>
<name>S4VU74_9VIRU</name>
<organism evidence="2 3">
    <name type="scientific">Pandoravirus dulcis</name>
    <dbReference type="NCBI Taxonomy" id="1349409"/>
    <lineage>
        <taxon>Viruses</taxon>
        <taxon>Pandoravirus</taxon>
    </lineage>
</organism>
<feature type="region of interest" description="Disordered" evidence="1">
    <location>
        <begin position="13"/>
        <end position="40"/>
    </location>
</feature>
<proteinExistence type="predicted"/>
<dbReference type="GO" id="GO:0031012">
    <property type="term" value="C:extracellular matrix"/>
    <property type="evidence" value="ECO:0007669"/>
    <property type="project" value="TreeGrafter"/>
</dbReference>
<feature type="region of interest" description="Disordered" evidence="1">
    <location>
        <begin position="72"/>
        <end position="131"/>
    </location>
</feature>
<gene>
    <name evidence="2" type="ORF">pdul_cds_767</name>
</gene>
<dbReference type="RefSeq" id="YP_008319624.1">
    <property type="nucleotide sequence ID" value="NC_021858.1"/>
</dbReference>
<dbReference type="Pfam" id="PF01391">
    <property type="entry name" value="Collagen"/>
    <property type="match status" value="1"/>
</dbReference>
<dbReference type="KEGG" id="vg:16512231"/>
<evidence type="ECO:0000256" key="1">
    <source>
        <dbReference type="SAM" id="MobiDB-lite"/>
    </source>
</evidence>
<evidence type="ECO:0000313" key="3">
    <source>
        <dbReference type="Proteomes" id="UP000201566"/>
    </source>
</evidence>
<feature type="compositionally biased region" description="Pro residues" evidence="1">
    <location>
        <begin position="116"/>
        <end position="127"/>
    </location>
</feature>
<dbReference type="PANTHER" id="PTHR24023">
    <property type="entry name" value="COLLAGEN ALPHA"/>
    <property type="match status" value="1"/>
</dbReference>
<evidence type="ECO:0000313" key="2">
    <source>
        <dbReference type="EMBL" id="AGO82955.1"/>
    </source>
</evidence>
<protein>
    <recommendedName>
        <fullName evidence="4">Complement C1q subcomponent subunit B</fullName>
    </recommendedName>
</protein>
<dbReference type="InterPro" id="IPR008160">
    <property type="entry name" value="Collagen"/>
</dbReference>
<dbReference type="Proteomes" id="UP000201566">
    <property type="component" value="Segment"/>
</dbReference>
<dbReference type="GeneID" id="16512231"/>
<dbReference type="EMBL" id="KC977570">
    <property type="protein sequence ID" value="AGO82955.1"/>
    <property type="molecule type" value="Genomic_DNA"/>
</dbReference>
<evidence type="ECO:0008006" key="4">
    <source>
        <dbReference type="Google" id="ProtNLM"/>
    </source>
</evidence>
<dbReference type="PANTHER" id="PTHR24023:SF1082">
    <property type="entry name" value="COLLAGEN TRIPLE HELIX REPEAT"/>
    <property type="match status" value="1"/>
</dbReference>
<accession>S4VU74</accession>
<dbReference type="InterPro" id="IPR050149">
    <property type="entry name" value="Collagen_superfamily"/>
</dbReference>